<sequence length="113" mass="12763">MTVFKSDALFEEIKEQLYKDEQLAKKVSSTFKIIVTADDGSVKSWIIDAKSHPPYMGHDDRSVELEVNMKDSDLMKMAAGKLNPDQVSQHLLSRAGFSLNNVSQKYVRTNVQV</sequence>
<accession>A0A3P7WQT0</accession>
<evidence type="ECO:0000259" key="1">
    <source>
        <dbReference type="Pfam" id="PF02036"/>
    </source>
</evidence>
<dbReference type="EMBL" id="UZAH01025413">
    <property type="protein sequence ID" value="VDO63391.1"/>
    <property type="molecule type" value="Genomic_DNA"/>
</dbReference>
<dbReference type="WBParaSite" id="HPBE_0000509601-mRNA-1">
    <property type="protein sequence ID" value="HPBE_0000509601-mRNA-1"/>
    <property type="gene ID" value="HPBE_0000509601"/>
</dbReference>
<organism evidence="3 4">
    <name type="scientific">Heligmosomoides polygyrus</name>
    <name type="common">Parasitic roundworm</name>
    <dbReference type="NCBI Taxonomy" id="6339"/>
    <lineage>
        <taxon>Eukaryota</taxon>
        <taxon>Metazoa</taxon>
        <taxon>Ecdysozoa</taxon>
        <taxon>Nematoda</taxon>
        <taxon>Chromadorea</taxon>
        <taxon>Rhabditida</taxon>
        <taxon>Rhabditina</taxon>
        <taxon>Rhabditomorpha</taxon>
        <taxon>Strongyloidea</taxon>
        <taxon>Heligmosomidae</taxon>
        <taxon>Heligmosomoides</taxon>
    </lineage>
</organism>
<dbReference type="OrthoDB" id="3592703at2759"/>
<dbReference type="InterPro" id="IPR036527">
    <property type="entry name" value="SCP2_sterol-bd_dom_sf"/>
</dbReference>
<reference evidence="2 3" key="1">
    <citation type="submission" date="2018-11" db="EMBL/GenBank/DDBJ databases">
        <authorList>
            <consortium name="Pathogen Informatics"/>
        </authorList>
    </citation>
    <scope>NUCLEOTIDE SEQUENCE [LARGE SCALE GENOMIC DNA]</scope>
</reference>
<evidence type="ECO:0000313" key="3">
    <source>
        <dbReference type="Proteomes" id="UP000050761"/>
    </source>
</evidence>
<dbReference type="InterPro" id="IPR003033">
    <property type="entry name" value="SCP2_sterol-bd_dom"/>
</dbReference>
<keyword evidence="3" id="KW-1185">Reference proteome</keyword>
<feature type="domain" description="SCP2" evidence="1">
    <location>
        <begin position="10"/>
        <end position="87"/>
    </location>
</feature>
<evidence type="ECO:0000313" key="4">
    <source>
        <dbReference type="WBParaSite" id="HPBE_0000509601-mRNA-1"/>
    </source>
</evidence>
<dbReference type="Pfam" id="PF02036">
    <property type="entry name" value="SCP2"/>
    <property type="match status" value="1"/>
</dbReference>
<dbReference type="Proteomes" id="UP000050761">
    <property type="component" value="Unassembled WGS sequence"/>
</dbReference>
<dbReference type="Gene3D" id="3.30.1050.10">
    <property type="entry name" value="SCP2 sterol-binding domain"/>
    <property type="match status" value="1"/>
</dbReference>
<protein>
    <submittedName>
        <fullName evidence="4">SCP2 domain-containing protein</fullName>
    </submittedName>
</protein>
<dbReference type="AlphaFoldDB" id="A0A183FF50"/>
<dbReference type="PANTHER" id="PTHR10094:SF25">
    <property type="entry name" value="SCP2 STEROL-BINDING DOMAIN-CONTAINING PROTEIN 1"/>
    <property type="match status" value="1"/>
</dbReference>
<proteinExistence type="predicted"/>
<dbReference type="SUPFAM" id="SSF55718">
    <property type="entry name" value="SCP-like"/>
    <property type="match status" value="1"/>
</dbReference>
<name>A0A183FF50_HELPZ</name>
<dbReference type="GO" id="GO:0005829">
    <property type="term" value="C:cytosol"/>
    <property type="evidence" value="ECO:0007669"/>
    <property type="project" value="TreeGrafter"/>
</dbReference>
<accession>A0A183FF50</accession>
<gene>
    <name evidence="2" type="ORF">HPBE_LOCUS5097</name>
</gene>
<evidence type="ECO:0000313" key="2">
    <source>
        <dbReference type="EMBL" id="VDO63391.1"/>
    </source>
</evidence>
<reference evidence="4" key="2">
    <citation type="submission" date="2019-09" db="UniProtKB">
        <authorList>
            <consortium name="WormBaseParasite"/>
        </authorList>
    </citation>
    <scope>IDENTIFICATION</scope>
</reference>
<dbReference type="PANTHER" id="PTHR10094">
    <property type="entry name" value="STEROL CARRIER PROTEIN 2 SCP-2 FAMILY PROTEIN"/>
    <property type="match status" value="1"/>
</dbReference>